<protein>
    <recommendedName>
        <fullName evidence="2">PEGA domain-containing protein</fullName>
    </recommendedName>
</protein>
<feature type="signal peptide" evidence="1">
    <location>
        <begin position="1"/>
        <end position="23"/>
    </location>
</feature>
<dbReference type="Proteomes" id="UP000391834">
    <property type="component" value="Unassembled WGS sequence"/>
</dbReference>
<evidence type="ECO:0000313" key="4">
    <source>
        <dbReference type="Proteomes" id="UP000391834"/>
    </source>
</evidence>
<organism evidence="3 4">
    <name type="scientific">Prolixibacter bellariivorans</name>
    <dbReference type="NCBI Taxonomy" id="314319"/>
    <lineage>
        <taxon>Bacteria</taxon>
        <taxon>Pseudomonadati</taxon>
        <taxon>Bacteroidota</taxon>
        <taxon>Bacteroidia</taxon>
        <taxon>Marinilabiliales</taxon>
        <taxon>Prolixibacteraceae</taxon>
        <taxon>Prolixibacter</taxon>
    </lineage>
</organism>
<dbReference type="PROSITE" id="PS51257">
    <property type="entry name" value="PROKAR_LIPOPROTEIN"/>
    <property type="match status" value="1"/>
</dbReference>
<dbReference type="EMBL" id="BLAX01000001">
    <property type="protein sequence ID" value="GET34983.1"/>
    <property type="molecule type" value="Genomic_DNA"/>
</dbReference>
<evidence type="ECO:0000259" key="2">
    <source>
        <dbReference type="Pfam" id="PF08308"/>
    </source>
</evidence>
<dbReference type="AlphaFoldDB" id="A0A5M4B555"/>
<gene>
    <name evidence="3" type="ORF">PbJCM13498_38460</name>
</gene>
<dbReference type="Pfam" id="PF08308">
    <property type="entry name" value="PEGA"/>
    <property type="match status" value="1"/>
</dbReference>
<keyword evidence="4" id="KW-1185">Reference proteome</keyword>
<dbReference type="InterPro" id="IPR013229">
    <property type="entry name" value="PEGA"/>
</dbReference>
<evidence type="ECO:0000256" key="1">
    <source>
        <dbReference type="SAM" id="SignalP"/>
    </source>
</evidence>
<sequence length="169" mass="18631">MKRNFIKLTAIVLAFSFLFTSCASIVSSSTYPLSINSTPNNAKVTVTNKNGYQVYMGRTPATVRLRAGDGFFAKAEYQVRFSSEGYEDKVIPVTFKIDGWYFGNILIGGLLGMLIVDPITGAMWKIDSKFINETLSPAAGTTAEVKPEMKIMNINDVPDNMKSHLVKVN</sequence>
<evidence type="ECO:0000313" key="3">
    <source>
        <dbReference type="EMBL" id="GET34983.1"/>
    </source>
</evidence>
<dbReference type="OrthoDB" id="1524740at2"/>
<name>A0A5M4B555_9BACT</name>
<proteinExistence type="predicted"/>
<accession>A0A5M4B555</accession>
<feature type="chain" id="PRO_5024429887" description="PEGA domain-containing protein" evidence="1">
    <location>
        <begin position="24"/>
        <end position="169"/>
    </location>
</feature>
<keyword evidence="1" id="KW-0732">Signal</keyword>
<reference evidence="3 4" key="1">
    <citation type="submission" date="2019-10" db="EMBL/GenBank/DDBJ databases">
        <title>Prolixibacter strains distinguished by the presence of nitrate reductase genes were adept at nitrate-dependent anaerobic corrosion of metallic iron and carbon steel.</title>
        <authorList>
            <person name="Iino T."/>
            <person name="Shono N."/>
            <person name="Ito K."/>
            <person name="Nakamura R."/>
            <person name="Sueoka K."/>
            <person name="Harayama S."/>
            <person name="Ohkuma M."/>
        </authorList>
    </citation>
    <scope>NUCLEOTIDE SEQUENCE [LARGE SCALE GENOMIC DNA]</scope>
    <source>
        <strain evidence="3 4">JCM 13498</strain>
    </source>
</reference>
<dbReference type="RefSeq" id="WP_025865711.1">
    <property type="nucleotide sequence ID" value="NZ_BLAX01000001.1"/>
</dbReference>
<feature type="domain" description="PEGA" evidence="2">
    <location>
        <begin position="31"/>
        <end position="96"/>
    </location>
</feature>
<comment type="caution">
    <text evidence="3">The sequence shown here is derived from an EMBL/GenBank/DDBJ whole genome shotgun (WGS) entry which is preliminary data.</text>
</comment>